<dbReference type="Proteomes" id="UP000790709">
    <property type="component" value="Unassembled WGS sequence"/>
</dbReference>
<proteinExistence type="predicted"/>
<reference evidence="1" key="1">
    <citation type="journal article" date="2021" name="New Phytol.">
        <title>Evolutionary innovations through gain and loss of genes in the ectomycorrhizal Boletales.</title>
        <authorList>
            <person name="Wu G."/>
            <person name="Miyauchi S."/>
            <person name="Morin E."/>
            <person name="Kuo A."/>
            <person name="Drula E."/>
            <person name="Varga T."/>
            <person name="Kohler A."/>
            <person name="Feng B."/>
            <person name="Cao Y."/>
            <person name="Lipzen A."/>
            <person name="Daum C."/>
            <person name="Hundley H."/>
            <person name="Pangilinan J."/>
            <person name="Johnson J."/>
            <person name="Barry K."/>
            <person name="LaButti K."/>
            <person name="Ng V."/>
            <person name="Ahrendt S."/>
            <person name="Min B."/>
            <person name="Choi I.G."/>
            <person name="Park H."/>
            <person name="Plett J.M."/>
            <person name="Magnuson J."/>
            <person name="Spatafora J.W."/>
            <person name="Nagy L.G."/>
            <person name="Henrissat B."/>
            <person name="Grigoriev I.V."/>
            <person name="Yang Z.L."/>
            <person name="Xu J."/>
            <person name="Martin F.M."/>
        </authorList>
    </citation>
    <scope>NUCLEOTIDE SEQUENCE</scope>
    <source>
        <strain evidence="1">KUC20120723A-06</strain>
    </source>
</reference>
<organism evidence="1 2">
    <name type="scientific">Leucogyrophana mollusca</name>
    <dbReference type="NCBI Taxonomy" id="85980"/>
    <lineage>
        <taxon>Eukaryota</taxon>
        <taxon>Fungi</taxon>
        <taxon>Dikarya</taxon>
        <taxon>Basidiomycota</taxon>
        <taxon>Agaricomycotina</taxon>
        <taxon>Agaricomycetes</taxon>
        <taxon>Agaricomycetidae</taxon>
        <taxon>Boletales</taxon>
        <taxon>Boletales incertae sedis</taxon>
        <taxon>Leucogyrophana</taxon>
    </lineage>
</organism>
<keyword evidence="2" id="KW-1185">Reference proteome</keyword>
<dbReference type="EMBL" id="MU266457">
    <property type="protein sequence ID" value="KAH7923294.1"/>
    <property type="molecule type" value="Genomic_DNA"/>
</dbReference>
<protein>
    <submittedName>
        <fullName evidence="1">Uncharacterized protein</fullName>
    </submittedName>
</protein>
<accession>A0ACB8BCE0</accession>
<gene>
    <name evidence="1" type="ORF">BV22DRAFT_597540</name>
</gene>
<evidence type="ECO:0000313" key="2">
    <source>
        <dbReference type="Proteomes" id="UP000790709"/>
    </source>
</evidence>
<sequence length="140" mass="15054">MRPHAAFVIFCTAGGLASAKCTTHTPTRPGSWEVEIHSEPNCGGAHKTINGTMSGGNDKSVDCGCHNIGYFDCDLVSSLTFSPRRYTSLTGVPMNLDVEFWESRGCKGASRGKHTGAWSRSTITGENRVINALRVCFVKA</sequence>
<evidence type="ECO:0000313" key="1">
    <source>
        <dbReference type="EMBL" id="KAH7923294.1"/>
    </source>
</evidence>
<comment type="caution">
    <text evidence="1">The sequence shown here is derived from an EMBL/GenBank/DDBJ whole genome shotgun (WGS) entry which is preliminary data.</text>
</comment>
<name>A0ACB8BCE0_9AGAM</name>